<organism evidence="12">
    <name type="scientific">uncultured spirochete</name>
    <dbReference type="NCBI Taxonomy" id="156406"/>
    <lineage>
        <taxon>Bacteria</taxon>
        <taxon>Pseudomonadati</taxon>
        <taxon>Spirochaetota</taxon>
        <taxon>Spirochaetia</taxon>
        <taxon>Spirochaetales</taxon>
        <taxon>environmental samples</taxon>
    </lineage>
</organism>
<dbReference type="EC" id="6.3.5.2" evidence="3"/>
<keyword evidence="7 10" id="KW-0658">Purine biosynthesis</keyword>
<keyword evidence="8 10" id="KW-0067">ATP-binding</keyword>
<evidence type="ECO:0000313" key="12">
    <source>
        <dbReference type="EMBL" id="SLM10456.1"/>
    </source>
</evidence>
<comment type="function">
    <text evidence="1">Catalyzes the synthesis of GMP from XMP.</text>
</comment>
<dbReference type="GO" id="GO:0003921">
    <property type="term" value="F:GMP synthase activity"/>
    <property type="evidence" value="ECO:0007669"/>
    <property type="project" value="InterPro"/>
</dbReference>
<dbReference type="SUPFAM" id="SSF52317">
    <property type="entry name" value="Class I glutamine amidotransferase-like"/>
    <property type="match status" value="1"/>
</dbReference>
<comment type="pathway">
    <text evidence="2">Purine metabolism; GMP biosynthesis; GMP from XMP (L-Gln route): step 1/1.</text>
</comment>
<dbReference type="InterPro" id="IPR004739">
    <property type="entry name" value="GMP_synth_GATase"/>
</dbReference>
<evidence type="ECO:0000256" key="2">
    <source>
        <dbReference type="ARBA" id="ARBA00005153"/>
    </source>
</evidence>
<evidence type="ECO:0000256" key="4">
    <source>
        <dbReference type="ARBA" id="ARBA00022598"/>
    </source>
</evidence>
<evidence type="ECO:0000256" key="3">
    <source>
        <dbReference type="ARBA" id="ARBA00012746"/>
    </source>
</evidence>
<evidence type="ECO:0000256" key="10">
    <source>
        <dbReference type="PROSITE-ProRule" id="PRU00886"/>
    </source>
</evidence>
<dbReference type="PROSITE" id="PS51553">
    <property type="entry name" value="GMPS_ATP_PPASE"/>
    <property type="match status" value="1"/>
</dbReference>
<dbReference type="PANTHER" id="PTHR11922:SF2">
    <property type="entry name" value="GMP SYNTHASE [GLUTAMINE-HYDROLYZING]"/>
    <property type="match status" value="1"/>
</dbReference>
<dbReference type="InterPro" id="IPR017926">
    <property type="entry name" value="GATASE"/>
</dbReference>
<protein>
    <recommendedName>
        <fullName evidence="3">GMP synthase (glutamine-hydrolyzing)</fullName>
        <ecNumber evidence="3">6.3.5.2</ecNumber>
    </recommendedName>
</protein>
<dbReference type="GO" id="GO:0005524">
    <property type="term" value="F:ATP binding"/>
    <property type="evidence" value="ECO:0007669"/>
    <property type="project" value="UniProtKB-UniRule"/>
</dbReference>
<dbReference type="CDD" id="cd01742">
    <property type="entry name" value="GATase1_GMP_Synthase"/>
    <property type="match status" value="1"/>
</dbReference>
<dbReference type="Pfam" id="PF00958">
    <property type="entry name" value="GMP_synt_C"/>
    <property type="match status" value="1"/>
</dbReference>
<dbReference type="Gene3D" id="3.40.50.620">
    <property type="entry name" value="HUPs"/>
    <property type="match status" value="1"/>
</dbReference>
<evidence type="ECO:0000256" key="6">
    <source>
        <dbReference type="ARBA" id="ARBA00022749"/>
    </source>
</evidence>
<dbReference type="SUPFAM" id="SSF54810">
    <property type="entry name" value="GMP synthetase C-terminal dimerisation domain"/>
    <property type="match status" value="1"/>
</dbReference>
<name>A0A3P3XG82_9SPIR</name>
<dbReference type="AlphaFoldDB" id="A0A3P3XG82"/>
<dbReference type="Gene3D" id="3.40.50.880">
    <property type="match status" value="1"/>
</dbReference>
<sequence length="523" mass="57836">MDKIVILDFGSQYTQLIGRRIRELGVYSEIVPGERKPDSALLEGCKGIVLSGSPYSAWQEGSPAPDLAMLGTGLPILAICYGIQWLTMHAGGVVERCETREYGSMRVRFLPAVQDSGRAATLLEGLPDSFLSWMSHGDSIVRPGEEWDVVGISESGVPAILAHRARPWFGLQFHPEVSHCEHGMDILANFVFRICGAERGWSMEAYLEQEARLLRERVGKEPVLLLISGGVDSTVAGAFLLKSLDPDQVYLLYIDTGLMRKAENEEVMHNLSRLGARHLEAVDAEAQFLSALKGVADPETKRHIIGDMFVKVQQDAVVRLGIPDAFLAQGTLYTDLIESGKGVGNKAQVIKSHHNVRSPLIEKKRAEGRVIEPLDRLYKDEVRALGRVLGLPEEIVGRHPFPGPGLGVRILGDITKEKCDILREADSIFIAELRKRGLYDRIWQAFCVLLSVRSVGVAGDERAYKYVVALRAIQSEDGMTAQPFAFEPKDLFEISAAITNRVQQIGRVVYDISSKPPATIEWE</sequence>
<keyword evidence="9" id="KW-0315">Glutamine amidotransferase</keyword>
<dbReference type="PROSITE" id="PS51273">
    <property type="entry name" value="GATASE_TYPE_1"/>
    <property type="match status" value="1"/>
</dbReference>
<dbReference type="NCBIfam" id="TIGR00888">
    <property type="entry name" value="guaA_Nterm"/>
    <property type="match status" value="1"/>
</dbReference>
<feature type="domain" description="GMPS ATP-PPase" evidence="11">
    <location>
        <begin position="201"/>
        <end position="398"/>
    </location>
</feature>
<dbReference type="InterPro" id="IPR001674">
    <property type="entry name" value="GMP_synth_C"/>
</dbReference>
<reference evidence="12" key="1">
    <citation type="submission" date="2017-02" db="EMBL/GenBank/DDBJ databases">
        <authorList>
            <person name="Regsiter A."/>
            <person name="William W."/>
        </authorList>
    </citation>
    <scope>NUCLEOTIDE SEQUENCE</scope>
    <source>
        <strain evidence="12">Bib</strain>
    </source>
</reference>
<evidence type="ECO:0000256" key="5">
    <source>
        <dbReference type="ARBA" id="ARBA00022741"/>
    </source>
</evidence>
<dbReference type="InterPro" id="IPR014729">
    <property type="entry name" value="Rossmann-like_a/b/a_fold"/>
</dbReference>
<evidence type="ECO:0000259" key="11">
    <source>
        <dbReference type="PROSITE" id="PS51553"/>
    </source>
</evidence>
<dbReference type="NCBIfam" id="NF000848">
    <property type="entry name" value="PRK00074.1"/>
    <property type="match status" value="1"/>
</dbReference>
<gene>
    <name evidence="12" type="primary">guaA</name>
    <name evidence="12" type="ORF">SPIROBIBN47_150003</name>
</gene>
<proteinExistence type="predicted"/>
<keyword evidence="6 10" id="KW-0332">GMP biosynthesis</keyword>
<evidence type="ECO:0000256" key="9">
    <source>
        <dbReference type="ARBA" id="ARBA00022962"/>
    </source>
</evidence>
<dbReference type="FunFam" id="3.30.300.10:FF:000002">
    <property type="entry name" value="GMP synthase [glutamine-hydrolyzing]"/>
    <property type="match status" value="1"/>
</dbReference>
<dbReference type="UniPathway" id="UPA00189">
    <property type="reaction ID" value="UER00296"/>
</dbReference>
<accession>A0A3P3XG82</accession>
<dbReference type="CDD" id="cd01997">
    <property type="entry name" value="GMP_synthase_C"/>
    <property type="match status" value="1"/>
</dbReference>
<dbReference type="GO" id="GO:0005829">
    <property type="term" value="C:cytosol"/>
    <property type="evidence" value="ECO:0007669"/>
    <property type="project" value="TreeGrafter"/>
</dbReference>
<dbReference type="Pfam" id="PF00117">
    <property type="entry name" value="GATase"/>
    <property type="match status" value="1"/>
</dbReference>
<evidence type="ECO:0000256" key="1">
    <source>
        <dbReference type="ARBA" id="ARBA00002332"/>
    </source>
</evidence>
<dbReference type="EMBL" id="FWDM01000007">
    <property type="protein sequence ID" value="SLM10456.1"/>
    <property type="molecule type" value="Genomic_DNA"/>
</dbReference>
<dbReference type="InterPro" id="IPR025777">
    <property type="entry name" value="GMPS_ATP_PPase_dom"/>
</dbReference>
<evidence type="ECO:0000256" key="8">
    <source>
        <dbReference type="ARBA" id="ARBA00022840"/>
    </source>
</evidence>
<keyword evidence="4 12" id="KW-0436">Ligase</keyword>
<evidence type="ECO:0000256" key="7">
    <source>
        <dbReference type="ARBA" id="ARBA00022755"/>
    </source>
</evidence>
<dbReference type="PANTHER" id="PTHR11922">
    <property type="entry name" value="GMP SYNTHASE-RELATED"/>
    <property type="match status" value="1"/>
</dbReference>
<dbReference type="NCBIfam" id="TIGR00884">
    <property type="entry name" value="guaA_Cterm"/>
    <property type="match status" value="1"/>
</dbReference>
<keyword evidence="5 10" id="KW-0547">Nucleotide-binding</keyword>
<feature type="binding site" evidence="10">
    <location>
        <begin position="228"/>
        <end position="234"/>
    </location>
    <ligand>
        <name>ATP</name>
        <dbReference type="ChEBI" id="CHEBI:30616"/>
    </ligand>
</feature>
<dbReference type="SUPFAM" id="SSF52402">
    <property type="entry name" value="Adenine nucleotide alpha hydrolases-like"/>
    <property type="match status" value="1"/>
</dbReference>
<dbReference type="Gene3D" id="3.30.300.10">
    <property type="match status" value="1"/>
</dbReference>
<dbReference type="InterPro" id="IPR029062">
    <property type="entry name" value="Class_I_gatase-like"/>
</dbReference>